<organism evidence="2 3">
    <name type="scientific">Trematosphaeria pertusa</name>
    <dbReference type="NCBI Taxonomy" id="390896"/>
    <lineage>
        <taxon>Eukaryota</taxon>
        <taxon>Fungi</taxon>
        <taxon>Dikarya</taxon>
        <taxon>Ascomycota</taxon>
        <taxon>Pezizomycotina</taxon>
        <taxon>Dothideomycetes</taxon>
        <taxon>Pleosporomycetidae</taxon>
        <taxon>Pleosporales</taxon>
        <taxon>Massarineae</taxon>
        <taxon>Trematosphaeriaceae</taxon>
        <taxon>Trematosphaeria</taxon>
    </lineage>
</organism>
<evidence type="ECO:0000313" key="2">
    <source>
        <dbReference type="EMBL" id="KAF2254048.1"/>
    </source>
</evidence>
<dbReference type="OrthoDB" id="1577640at2759"/>
<dbReference type="AlphaFoldDB" id="A0A6A6IUZ3"/>
<feature type="compositionally biased region" description="Acidic residues" evidence="1">
    <location>
        <begin position="988"/>
        <end position="1044"/>
    </location>
</feature>
<dbReference type="GeneID" id="54588648"/>
<proteinExistence type="predicted"/>
<reference evidence="2" key="1">
    <citation type="journal article" date="2020" name="Stud. Mycol.">
        <title>101 Dothideomycetes genomes: a test case for predicting lifestyles and emergence of pathogens.</title>
        <authorList>
            <person name="Haridas S."/>
            <person name="Albert R."/>
            <person name="Binder M."/>
            <person name="Bloem J."/>
            <person name="Labutti K."/>
            <person name="Salamov A."/>
            <person name="Andreopoulos B."/>
            <person name="Baker S."/>
            <person name="Barry K."/>
            <person name="Bills G."/>
            <person name="Bluhm B."/>
            <person name="Cannon C."/>
            <person name="Castanera R."/>
            <person name="Culley D."/>
            <person name="Daum C."/>
            <person name="Ezra D."/>
            <person name="Gonzalez J."/>
            <person name="Henrissat B."/>
            <person name="Kuo A."/>
            <person name="Liang C."/>
            <person name="Lipzen A."/>
            <person name="Lutzoni F."/>
            <person name="Magnuson J."/>
            <person name="Mondo S."/>
            <person name="Nolan M."/>
            <person name="Ohm R."/>
            <person name="Pangilinan J."/>
            <person name="Park H.-J."/>
            <person name="Ramirez L."/>
            <person name="Alfaro M."/>
            <person name="Sun H."/>
            <person name="Tritt A."/>
            <person name="Yoshinaga Y."/>
            <person name="Zwiers L.-H."/>
            <person name="Turgeon B."/>
            <person name="Goodwin S."/>
            <person name="Spatafora J."/>
            <person name="Crous P."/>
            <person name="Grigoriev I."/>
        </authorList>
    </citation>
    <scope>NUCLEOTIDE SEQUENCE</scope>
    <source>
        <strain evidence="2">CBS 122368</strain>
    </source>
</reference>
<evidence type="ECO:0008006" key="4">
    <source>
        <dbReference type="Google" id="ProtNLM"/>
    </source>
</evidence>
<feature type="region of interest" description="Disordered" evidence="1">
    <location>
        <begin position="980"/>
        <end position="1048"/>
    </location>
</feature>
<evidence type="ECO:0000256" key="1">
    <source>
        <dbReference type="SAM" id="MobiDB-lite"/>
    </source>
</evidence>
<name>A0A6A6IUZ3_9PLEO</name>
<protein>
    <recommendedName>
        <fullName evidence="4">Fungal N-terminal domain-containing protein</fullName>
    </recommendedName>
</protein>
<dbReference type="Proteomes" id="UP000800094">
    <property type="component" value="Unassembled WGS sequence"/>
</dbReference>
<keyword evidence="3" id="KW-1185">Reference proteome</keyword>
<sequence length="1061" mass="120511">MVDPSGIVGVVSLALQVLQGLSQYYTQFKAFDDGISQALYRIERLHGTLAALEGPVRKLEVDNNAISEQVRLAITSCTESLGKLQDLVDKCNKVPLPSSATSRFQMFKNKALFPFRRGTLMDLGKHLDGLQANLGTILQALQLDTTIQFDVRAEERAVSLVHRTDRIQHRQIYQTELLESIESTSLLHVRQTSDNSARVQNSVENLSLQVQILQQHISDQLLLLAPISQSLQSGRFPAPSAIEEGLRSHSAISPCMRKLRELKRKCSCQSISKASSTRISRMFGVYWDRRGDQRGSCPLHGKSQRLDTIGAYFVYYGRLIQVVVDASIAYRRGAGGFSISSALNARRYIAWSHASLSLLPRWPYGDTEESYELLVDQVGGPTKVLDFVKRQMDKLFRNGTASPLDETGHGVSYLTLACSLINHPEVYRNHSTESIRDFIQFFIDVGVPVESDFDIDTPLDVIIRYEWETNTETQEYLSFYLAERGVRWTGYWAIPRYGGYIPVDIYRRGVELYKRNDLFEAFRGDPLETAILRKSVPDVLELVAKPEQSLTSVEDISRYIGGMLALSADWPDGLHLLLRNYPGGFSVGKYAQNALQCAVDWRNHECVDILFAAGAKITYLLWKEAVRLYNSEVVQDVIDLIAEELFQSRSQDFKLETLFHPYDLSVDTAMRLYRAGFHEVDVEIDANDIGGADGLCTPLWRHSKAILSCWRSRTKNLEMIKLLRWFVEKGARTDYLHQTVGTAPAHLISATLMFYCFLREPIPLLLRQENLDDFYATVFGFNCRDRCNCACSQRGCYPIASAVKIRAWKKHIRGLSERIWRYDHFDRYVTYGSLEQVEVAWPPILSEIVAFMKPALSQRPQLALAVLRVLTFEELGIRHTCHDAALAREPWSRHPPPVIPEEEITELHDEDRFLIAQLEDLMIKFEQAWTQHEGAFHDFVFGYWNDRMEEVLDKMEAAGEEEIRAIEAIGVVLREPFGPVLPPGFEREVDEDEEEEEQWTEDEGEERDEDEQDEADEQDENGIGDGDVVEESDADGAEESEEEGSYVSACSSLVDLLLAGD</sequence>
<dbReference type="EMBL" id="ML987191">
    <property type="protein sequence ID" value="KAF2254048.1"/>
    <property type="molecule type" value="Genomic_DNA"/>
</dbReference>
<dbReference type="RefSeq" id="XP_033689052.1">
    <property type="nucleotide sequence ID" value="XM_033835318.1"/>
</dbReference>
<evidence type="ECO:0000313" key="3">
    <source>
        <dbReference type="Proteomes" id="UP000800094"/>
    </source>
</evidence>
<gene>
    <name evidence="2" type="ORF">BU26DRAFT_602058</name>
</gene>
<accession>A0A6A6IUZ3</accession>